<dbReference type="EMBL" id="JAOPHQ010001361">
    <property type="protein sequence ID" value="KAK0151230.1"/>
    <property type="molecule type" value="Genomic_DNA"/>
</dbReference>
<protein>
    <submittedName>
        <fullName evidence="1">Uncharacterized protein</fullName>
    </submittedName>
</protein>
<keyword evidence="2" id="KW-1185">Reference proteome</keyword>
<evidence type="ECO:0000313" key="1">
    <source>
        <dbReference type="EMBL" id="KAK0151230.1"/>
    </source>
</evidence>
<comment type="caution">
    <text evidence="1">The sequence shown here is derived from an EMBL/GenBank/DDBJ whole genome shotgun (WGS) entry which is preliminary data.</text>
</comment>
<gene>
    <name evidence="1" type="ORF">N1851_007633</name>
</gene>
<reference evidence="1" key="1">
    <citation type="journal article" date="2023" name="Front. Mar. Sci.">
        <title>A new Merluccius polli reference genome to investigate the effects of global change in West African waters.</title>
        <authorList>
            <person name="Mateo J.L."/>
            <person name="Blanco-Fernandez C."/>
            <person name="Garcia-Vazquez E."/>
            <person name="Machado-Schiaffino G."/>
        </authorList>
    </citation>
    <scope>NUCLEOTIDE SEQUENCE</scope>
    <source>
        <strain evidence="1">C29</strain>
        <tissue evidence="1">Fin</tissue>
    </source>
</reference>
<sequence length="794" mass="89796">MICKNPFVPLLGKCVKGTIQVVAADNLGAHSIADFNESFSGGNILHSNTGRDPNELCEIRIKELHDSHVNLAQQNSSSCFGVKQPCVITKNLAHFSVLTGYPPDIMHDVFEGIVPVELAHCFSLLISKTYFSLELLNKSILSFTFKWSDKTNRPHVIPRTFSKTIGGNAHENWALIRFPPFIIGHLVPEDEMAWQILMVLKDVVELVVAPTHTEDSIAYLECKISEHHKRYQELFPNAQLLPKHTVITKNTILHSSGSLVHSFLSGQCDSRLSSFFKRVIRHSNCFKNVPLSLAFKHQLMISYHMRASSFEKPVLEMTSVSVSVDVLKDEIVEDIKQRFPGTREVHLTRSVSTKGVSFKKYMIIAHGSTSGLPDFGQIVHIFVIQERLFFMVKRLSGWYSEHHRAFELMACPTKDIDLIELSDLADECPLADYFVGSLRMVGLKYKLANYRRKLKRLGCPEVELNSLTNKPADKCSPAYGVKKPRRAEVNYCPTYPSGESAETLEKIRETLLLEVRKRNNEDTVAAMMEKTFAHRRQEVICDAPLIADFKTRWPALFCVRELTAEFKRITTVSLLSKFFSELDAHSSNLMRLFGKKGGIQGRKIRSIMIPITQTDAIDVRRECIIKALCVYLNEEPENLVKEYMNTDGESSEAAMMETTFGIFVIRKEGAEPDVGPEDVGIVLEGVQVLDELGIILHQLHQVECLVCTILLGNKLDSDSDSETYHLLWSCCLRFYPPQLRYTFEALQKIIMELDGNRLSKKNQTLKTLLAQEERPGADGVRCTDQLVIILSVIT</sequence>
<dbReference type="PANTHER" id="PTHR31025">
    <property type="entry name" value="SI:CH211-196P9.1-RELATED"/>
    <property type="match status" value="1"/>
</dbReference>
<dbReference type="PANTHER" id="PTHR31025:SF27">
    <property type="entry name" value="SI:CH211-193K19.2-RELATED"/>
    <property type="match status" value="1"/>
</dbReference>
<proteinExistence type="predicted"/>
<dbReference type="Proteomes" id="UP001174136">
    <property type="component" value="Unassembled WGS sequence"/>
</dbReference>
<name>A0AA47N3V1_MERPO</name>
<organism evidence="1 2">
    <name type="scientific">Merluccius polli</name>
    <name type="common">Benguela hake</name>
    <name type="synonym">Merluccius cadenati</name>
    <dbReference type="NCBI Taxonomy" id="89951"/>
    <lineage>
        <taxon>Eukaryota</taxon>
        <taxon>Metazoa</taxon>
        <taxon>Chordata</taxon>
        <taxon>Craniata</taxon>
        <taxon>Vertebrata</taxon>
        <taxon>Euteleostomi</taxon>
        <taxon>Actinopterygii</taxon>
        <taxon>Neopterygii</taxon>
        <taxon>Teleostei</taxon>
        <taxon>Neoteleostei</taxon>
        <taxon>Acanthomorphata</taxon>
        <taxon>Zeiogadaria</taxon>
        <taxon>Gadariae</taxon>
        <taxon>Gadiformes</taxon>
        <taxon>Gadoidei</taxon>
        <taxon>Merlucciidae</taxon>
        <taxon>Merluccius</taxon>
    </lineage>
</organism>
<dbReference type="AlphaFoldDB" id="A0AA47N3V1"/>
<evidence type="ECO:0000313" key="2">
    <source>
        <dbReference type="Proteomes" id="UP001174136"/>
    </source>
</evidence>
<accession>A0AA47N3V1</accession>